<dbReference type="Proteomes" id="UP000036867">
    <property type="component" value="Unassembled WGS sequence"/>
</dbReference>
<evidence type="ECO:0000313" key="5">
    <source>
        <dbReference type="Proteomes" id="UP000036867"/>
    </source>
</evidence>
<dbReference type="AlphaFoldDB" id="A0A0M0LDD0"/>
<dbReference type="STRING" id="263475.AMD00_11920"/>
<protein>
    <submittedName>
        <fullName evidence="4">Damage-inducible protein DinB</fullName>
    </submittedName>
</protein>
<feature type="binding site" evidence="3">
    <location>
        <position position="124"/>
    </location>
    <ligand>
        <name>a divalent metal cation</name>
        <dbReference type="ChEBI" id="CHEBI:60240"/>
    </ligand>
</feature>
<dbReference type="Gene3D" id="1.20.120.450">
    <property type="entry name" value="dinb family like domain"/>
    <property type="match status" value="1"/>
</dbReference>
<keyword evidence="2 3" id="KW-0479">Metal-binding</keyword>
<organism evidence="4 5">
    <name type="scientific">Viridibacillus arvi</name>
    <dbReference type="NCBI Taxonomy" id="263475"/>
    <lineage>
        <taxon>Bacteria</taxon>
        <taxon>Bacillati</taxon>
        <taxon>Bacillota</taxon>
        <taxon>Bacilli</taxon>
        <taxon>Bacillales</taxon>
        <taxon>Caryophanaceae</taxon>
        <taxon>Viridibacillus</taxon>
    </lineage>
</organism>
<evidence type="ECO:0000256" key="1">
    <source>
        <dbReference type="ARBA" id="ARBA00008635"/>
    </source>
</evidence>
<dbReference type="InterPro" id="IPR034660">
    <property type="entry name" value="DinB/YfiT-like"/>
</dbReference>
<name>A0A0M0LDD0_9BACL</name>
<dbReference type="RefSeq" id="WP_053417286.1">
    <property type="nucleotide sequence ID" value="NZ_LILB01000005.1"/>
</dbReference>
<proteinExistence type="inferred from homology"/>
<accession>A0A0M0LDD0</accession>
<evidence type="ECO:0000313" key="4">
    <source>
        <dbReference type="EMBL" id="KOO49095.1"/>
    </source>
</evidence>
<reference evidence="5" key="1">
    <citation type="submission" date="2015-08" db="EMBL/GenBank/DDBJ databases">
        <title>Fjat-10028 dsm 16317.</title>
        <authorList>
            <person name="Liu B."/>
            <person name="Wang J."/>
            <person name="Zhu Y."/>
            <person name="Liu G."/>
            <person name="Chen Q."/>
            <person name="Chen Z."/>
            <person name="Lan J."/>
            <person name="Che J."/>
            <person name="Ge C."/>
            <person name="Shi H."/>
            <person name="Pan Z."/>
            <person name="Liu X."/>
        </authorList>
    </citation>
    <scope>NUCLEOTIDE SEQUENCE [LARGE SCALE GENOMIC DNA]</scope>
    <source>
        <strain evidence="5">DSM 16317</strain>
    </source>
</reference>
<dbReference type="PANTHER" id="PTHR37302">
    <property type="entry name" value="SLR1116 PROTEIN"/>
    <property type="match status" value="1"/>
</dbReference>
<dbReference type="GeneID" id="301136802"/>
<comment type="caution">
    <text evidence="4">The sequence shown here is derived from an EMBL/GenBank/DDBJ whole genome shotgun (WGS) entry which is preliminary data.</text>
</comment>
<evidence type="ECO:0000256" key="3">
    <source>
        <dbReference type="PIRSR" id="PIRSR607837-1"/>
    </source>
</evidence>
<feature type="binding site" evidence="3">
    <location>
        <position position="120"/>
    </location>
    <ligand>
        <name>a divalent metal cation</name>
        <dbReference type="ChEBI" id="CHEBI:60240"/>
    </ligand>
</feature>
<feature type="binding site" evidence="3">
    <location>
        <position position="38"/>
    </location>
    <ligand>
        <name>a divalent metal cation</name>
        <dbReference type="ChEBI" id="CHEBI:60240"/>
    </ligand>
</feature>
<dbReference type="InterPro" id="IPR007837">
    <property type="entry name" value="DinB"/>
</dbReference>
<dbReference type="GO" id="GO:0046872">
    <property type="term" value="F:metal ion binding"/>
    <property type="evidence" value="ECO:0007669"/>
    <property type="project" value="UniProtKB-KW"/>
</dbReference>
<dbReference type="Pfam" id="PF05163">
    <property type="entry name" value="DinB"/>
    <property type="match status" value="1"/>
</dbReference>
<dbReference type="SUPFAM" id="SSF109854">
    <property type="entry name" value="DinB/YfiT-like putative metalloenzymes"/>
    <property type="match status" value="1"/>
</dbReference>
<dbReference type="EMBL" id="LILB01000005">
    <property type="protein sequence ID" value="KOO49095.1"/>
    <property type="molecule type" value="Genomic_DNA"/>
</dbReference>
<sequence>MKTIQKMYEHLNWANQRILETLQSIGDENQDVFRLFSHILLAEKVWITRLQGLDSSRLPIWSDVDIEVCTELVIQNEESLTTFLTNLANTDLDKLISYTNSKGKEFKNSVRDVLTHIALHGQYHRGQINSRLRAEGIEPVNIDFITFVR</sequence>
<dbReference type="OrthoDB" id="9811413at2"/>
<gene>
    <name evidence="4" type="ORF">AMD00_11920</name>
</gene>
<dbReference type="PANTHER" id="PTHR37302:SF3">
    <property type="entry name" value="DAMAGE-INDUCIBLE PROTEIN DINB"/>
    <property type="match status" value="1"/>
</dbReference>
<comment type="similarity">
    <text evidence="1">Belongs to the DinB family.</text>
</comment>
<evidence type="ECO:0000256" key="2">
    <source>
        <dbReference type="ARBA" id="ARBA00022723"/>
    </source>
</evidence>
<keyword evidence="5" id="KW-1185">Reference proteome</keyword>